<evidence type="ECO:0000256" key="6">
    <source>
        <dbReference type="ARBA" id="ARBA00022670"/>
    </source>
</evidence>
<dbReference type="GO" id="GO:0006508">
    <property type="term" value="P:proteolysis"/>
    <property type="evidence" value="ECO:0007669"/>
    <property type="project" value="UniProtKB-KW"/>
</dbReference>
<keyword evidence="11 15" id="KW-0106">Calcium</keyword>
<feature type="active site" description="Charge relay system" evidence="15">
    <location>
        <position position="283"/>
    </location>
</feature>
<evidence type="ECO:0000256" key="10">
    <source>
        <dbReference type="ARBA" id="ARBA00022825"/>
    </source>
</evidence>
<dbReference type="GO" id="GO:0008240">
    <property type="term" value="F:tripeptidyl-peptidase activity"/>
    <property type="evidence" value="ECO:0007669"/>
    <property type="project" value="UniProtKB-EC"/>
</dbReference>
<evidence type="ECO:0000256" key="8">
    <source>
        <dbReference type="ARBA" id="ARBA00022729"/>
    </source>
</evidence>
<sequence length="562" mass="57507">MSVTSLFFASLIAFAAAGPAFQNFVAQENLASAPQGFSKVGPAADSTPINLRIALASSDFAGLEKALYDVSTPSSSNYGNHLSKDEVNAFLAPTADAAAAVQAWLDSHGIVATKSSSAGDWLSLTLPVSKANEILSAKYETFEHTASGKTYARTLSYSLPAEVADHVAAVHPASTFNNPVSVKPILSSPKPTANVSTDATAASCATTITPACLQSLYGIPTTPATESSNSIAVAGFIEQFANSADLKSFLKSFRTDISSSTTFTLQTLDGGSNSQSASKAGIEANLDIQYTVGVATGVPVFFVSVGEDFQDGDLEGFLDIVNFLSDEDSVPQVMTTSYGENETDMSKALAFKLCEAYAAFGARGTSILFASGDGGVEGGQAQTCTKYQAAFPAGCPYLTAVGSVHGTSPETASTFSSGGFSNYWGVADYQSDAVADFLTAQGTTNSGLFNASGRGYPDVSAQGENVQIVSGGQTGGVDGTSCSSPIFASVVGLINDKLIAAGNPPLGFLNPWLYANADALNDVTTGSNPGCGAKGFTARAGWDPVTGLGTPNYAKLLAAAGL</sequence>
<dbReference type="InterPro" id="IPR030400">
    <property type="entry name" value="Sedolisin_dom"/>
</dbReference>
<dbReference type="InterPro" id="IPR050819">
    <property type="entry name" value="Tripeptidyl-peptidase_I"/>
</dbReference>
<keyword evidence="5" id="KW-0964">Secreted</keyword>
<evidence type="ECO:0000313" key="18">
    <source>
        <dbReference type="EMBL" id="KAJ7314498.1"/>
    </source>
</evidence>
<dbReference type="SUPFAM" id="SSF54897">
    <property type="entry name" value="Protease propeptides/inhibitors"/>
    <property type="match status" value="1"/>
</dbReference>
<dbReference type="PROSITE" id="PS51695">
    <property type="entry name" value="SEDOLISIN"/>
    <property type="match status" value="1"/>
</dbReference>
<feature type="domain" description="Peptidase S53" evidence="17">
    <location>
        <begin position="207"/>
        <end position="562"/>
    </location>
</feature>
<name>A0AAD6ZBH1_9AGAR</name>
<comment type="cofactor">
    <cofactor evidence="15">
        <name>Ca(2+)</name>
        <dbReference type="ChEBI" id="CHEBI:29108"/>
    </cofactor>
    <text evidence="15">Binds 1 Ca(2+) ion per subunit.</text>
</comment>
<dbReference type="FunFam" id="3.40.50.200:FF:000015">
    <property type="entry name" value="Tripeptidyl peptidase A"/>
    <property type="match status" value="1"/>
</dbReference>
<gene>
    <name evidence="18" type="ORF">DFH08DRAFT_432166</name>
</gene>
<keyword evidence="13" id="KW-0865">Zymogen</keyword>
<reference evidence="18" key="1">
    <citation type="submission" date="2023-03" db="EMBL/GenBank/DDBJ databases">
        <title>Massive genome expansion in bonnet fungi (Mycena s.s.) driven by repeated elements and novel gene families across ecological guilds.</title>
        <authorList>
            <consortium name="Lawrence Berkeley National Laboratory"/>
            <person name="Harder C.B."/>
            <person name="Miyauchi S."/>
            <person name="Viragh M."/>
            <person name="Kuo A."/>
            <person name="Thoen E."/>
            <person name="Andreopoulos B."/>
            <person name="Lu D."/>
            <person name="Skrede I."/>
            <person name="Drula E."/>
            <person name="Henrissat B."/>
            <person name="Morin E."/>
            <person name="Kohler A."/>
            <person name="Barry K."/>
            <person name="LaButti K."/>
            <person name="Morin E."/>
            <person name="Salamov A."/>
            <person name="Lipzen A."/>
            <person name="Mereny Z."/>
            <person name="Hegedus B."/>
            <person name="Baldrian P."/>
            <person name="Stursova M."/>
            <person name="Weitz H."/>
            <person name="Taylor A."/>
            <person name="Grigoriev I.V."/>
            <person name="Nagy L.G."/>
            <person name="Martin F."/>
            <person name="Kauserud H."/>
        </authorList>
    </citation>
    <scope>NUCLEOTIDE SEQUENCE</scope>
    <source>
        <strain evidence="18">CBHHK002</strain>
    </source>
</reference>
<dbReference type="EMBL" id="JARIHO010000067">
    <property type="protein sequence ID" value="KAJ7314498.1"/>
    <property type="molecule type" value="Genomic_DNA"/>
</dbReference>
<evidence type="ECO:0000256" key="12">
    <source>
        <dbReference type="ARBA" id="ARBA00023026"/>
    </source>
</evidence>
<dbReference type="Proteomes" id="UP001218218">
    <property type="component" value="Unassembled WGS sequence"/>
</dbReference>
<evidence type="ECO:0000256" key="4">
    <source>
        <dbReference type="ARBA" id="ARBA00012462"/>
    </source>
</evidence>
<feature type="binding site" evidence="15">
    <location>
        <position position="541"/>
    </location>
    <ligand>
        <name>Ca(2+)</name>
        <dbReference type="ChEBI" id="CHEBI:29108"/>
    </ligand>
</feature>
<dbReference type="CDD" id="cd11377">
    <property type="entry name" value="Pro-peptidase_S53"/>
    <property type="match status" value="1"/>
</dbReference>
<comment type="catalytic activity">
    <reaction evidence="1">
        <text>Release of an N-terminal tripeptide from a polypeptide.</text>
        <dbReference type="EC" id="3.4.14.10"/>
    </reaction>
</comment>
<dbReference type="Pfam" id="PF00082">
    <property type="entry name" value="Peptidase_S8"/>
    <property type="match status" value="1"/>
</dbReference>
<dbReference type="AlphaFoldDB" id="A0AAD6ZBH1"/>
<feature type="chain" id="PRO_5042065059" description="tripeptidyl-peptidase II" evidence="16">
    <location>
        <begin position="18"/>
        <end position="562"/>
    </location>
</feature>
<dbReference type="CDD" id="cd04056">
    <property type="entry name" value="Peptidases_S53"/>
    <property type="match status" value="1"/>
</dbReference>
<evidence type="ECO:0000313" key="19">
    <source>
        <dbReference type="Proteomes" id="UP001218218"/>
    </source>
</evidence>
<evidence type="ECO:0000256" key="2">
    <source>
        <dbReference type="ARBA" id="ARBA00002451"/>
    </source>
</evidence>
<evidence type="ECO:0000256" key="16">
    <source>
        <dbReference type="SAM" id="SignalP"/>
    </source>
</evidence>
<organism evidence="18 19">
    <name type="scientific">Mycena albidolilacea</name>
    <dbReference type="NCBI Taxonomy" id="1033008"/>
    <lineage>
        <taxon>Eukaryota</taxon>
        <taxon>Fungi</taxon>
        <taxon>Dikarya</taxon>
        <taxon>Basidiomycota</taxon>
        <taxon>Agaricomycotina</taxon>
        <taxon>Agaricomycetes</taxon>
        <taxon>Agaricomycetidae</taxon>
        <taxon>Agaricales</taxon>
        <taxon>Marasmiineae</taxon>
        <taxon>Mycenaceae</taxon>
        <taxon>Mycena</taxon>
    </lineage>
</organism>
<feature type="binding site" evidence="15">
    <location>
        <position position="543"/>
    </location>
    <ligand>
        <name>Ca(2+)</name>
        <dbReference type="ChEBI" id="CHEBI:29108"/>
    </ligand>
</feature>
<accession>A0AAD6ZBH1</accession>
<dbReference type="PANTHER" id="PTHR14218:SF10">
    <property type="entry name" value="PEPTIDASE S53 DOMAIN-CONTAINING PROTEIN"/>
    <property type="match status" value="1"/>
</dbReference>
<dbReference type="InterPro" id="IPR000209">
    <property type="entry name" value="Peptidase_S8/S53_dom"/>
</dbReference>
<dbReference type="GO" id="GO:0046872">
    <property type="term" value="F:metal ion binding"/>
    <property type="evidence" value="ECO:0007669"/>
    <property type="project" value="UniProtKB-UniRule"/>
</dbReference>
<dbReference type="Gene3D" id="3.40.50.200">
    <property type="entry name" value="Peptidase S8/S53 domain"/>
    <property type="match status" value="1"/>
</dbReference>
<evidence type="ECO:0000256" key="13">
    <source>
        <dbReference type="ARBA" id="ARBA00023145"/>
    </source>
</evidence>
<evidence type="ECO:0000256" key="11">
    <source>
        <dbReference type="ARBA" id="ARBA00022837"/>
    </source>
</evidence>
<keyword evidence="12" id="KW-0843">Virulence</keyword>
<dbReference type="InterPro" id="IPR015366">
    <property type="entry name" value="S53_propep"/>
</dbReference>
<protein>
    <recommendedName>
        <fullName evidence="4">tripeptidyl-peptidase II</fullName>
        <ecNumber evidence="4">3.4.14.10</ecNumber>
    </recommendedName>
</protein>
<keyword evidence="14" id="KW-0325">Glycoprotein</keyword>
<evidence type="ECO:0000256" key="14">
    <source>
        <dbReference type="ARBA" id="ARBA00023180"/>
    </source>
</evidence>
<keyword evidence="8 16" id="KW-0732">Signal</keyword>
<dbReference type="EC" id="3.4.14.10" evidence="4"/>
<dbReference type="SMART" id="SM00944">
    <property type="entry name" value="Pro-kuma_activ"/>
    <property type="match status" value="1"/>
</dbReference>
<keyword evidence="7 15" id="KW-0479">Metal-binding</keyword>
<feature type="active site" description="Charge relay system" evidence="15">
    <location>
        <position position="287"/>
    </location>
</feature>
<keyword evidence="10 15" id="KW-0720">Serine protease</keyword>
<proteinExistence type="predicted"/>
<feature type="signal peptide" evidence="16">
    <location>
        <begin position="1"/>
        <end position="17"/>
    </location>
</feature>
<feature type="binding site" evidence="15">
    <location>
        <position position="522"/>
    </location>
    <ligand>
        <name>Ca(2+)</name>
        <dbReference type="ChEBI" id="CHEBI:29108"/>
    </ligand>
</feature>
<dbReference type="InterPro" id="IPR036852">
    <property type="entry name" value="Peptidase_S8/S53_dom_sf"/>
</dbReference>
<keyword evidence="9 15" id="KW-0378">Hydrolase</keyword>
<evidence type="ECO:0000256" key="1">
    <source>
        <dbReference type="ARBA" id="ARBA00001910"/>
    </source>
</evidence>
<keyword evidence="19" id="KW-1185">Reference proteome</keyword>
<feature type="binding site" evidence="15">
    <location>
        <position position="523"/>
    </location>
    <ligand>
        <name>Ca(2+)</name>
        <dbReference type="ChEBI" id="CHEBI:29108"/>
    </ligand>
</feature>
<evidence type="ECO:0000256" key="3">
    <source>
        <dbReference type="ARBA" id="ARBA00004239"/>
    </source>
</evidence>
<dbReference type="GO" id="GO:0004252">
    <property type="term" value="F:serine-type endopeptidase activity"/>
    <property type="evidence" value="ECO:0007669"/>
    <property type="project" value="UniProtKB-UniRule"/>
</dbReference>
<comment type="caution">
    <text evidence="18">The sequence shown here is derived from an EMBL/GenBank/DDBJ whole genome shotgun (WGS) entry which is preliminary data.</text>
</comment>
<comment type="subcellular location">
    <subcellularLocation>
        <location evidence="3">Secreted</location>
        <location evidence="3">Extracellular space</location>
    </subcellularLocation>
</comment>
<dbReference type="GO" id="GO:0005576">
    <property type="term" value="C:extracellular region"/>
    <property type="evidence" value="ECO:0007669"/>
    <property type="project" value="UniProtKB-SubCell"/>
</dbReference>
<dbReference type="SUPFAM" id="SSF52743">
    <property type="entry name" value="Subtilisin-like"/>
    <property type="match status" value="1"/>
</dbReference>
<keyword evidence="6 15" id="KW-0645">Protease</keyword>
<evidence type="ECO:0000256" key="5">
    <source>
        <dbReference type="ARBA" id="ARBA00022525"/>
    </source>
</evidence>
<evidence type="ECO:0000256" key="9">
    <source>
        <dbReference type="ARBA" id="ARBA00022801"/>
    </source>
</evidence>
<dbReference type="PANTHER" id="PTHR14218">
    <property type="entry name" value="PROTEASE S8 TRIPEPTIDYL PEPTIDASE I CLN2"/>
    <property type="match status" value="1"/>
</dbReference>
<evidence type="ECO:0000259" key="17">
    <source>
        <dbReference type="PROSITE" id="PS51695"/>
    </source>
</evidence>
<evidence type="ECO:0000256" key="15">
    <source>
        <dbReference type="PROSITE-ProRule" id="PRU01032"/>
    </source>
</evidence>
<evidence type="ECO:0000256" key="7">
    <source>
        <dbReference type="ARBA" id="ARBA00022723"/>
    </source>
</evidence>
<comment type="function">
    <text evidence="2">Secreted tripeptidyl-peptidase which degrades proteins at acidic pHs and is involved in virulence.</text>
</comment>
<feature type="active site" description="Charge relay system" evidence="15">
    <location>
        <position position="481"/>
    </location>
</feature>
<dbReference type="Pfam" id="PF09286">
    <property type="entry name" value="Pro-kuma_activ"/>
    <property type="match status" value="1"/>
</dbReference>